<evidence type="ECO:0000256" key="3">
    <source>
        <dbReference type="SAM" id="SignalP"/>
    </source>
</evidence>
<feature type="coiled-coil region" evidence="1">
    <location>
        <begin position="164"/>
        <end position="213"/>
    </location>
</feature>
<dbReference type="Proteomes" id="UP001354989">
    <property type="component" value="Chromosome"/>
</dbReference>
<accession>A0ABN6L541</accession>
<evidence type="ECO:0000313" key="4">
    <source>
        <dbReference type="EMBL" id="BDC98055.1"/>
    </source>
</evidence>
<feature type="chain" id="PRO_5047438058" description="Secreted protein" evidence="3">
    <location>
        <begin position="24"/>
        <end position="216"/>
    </location>
</feature>
<keyword evidence="2" id="KW-0812">Transmembrane</keyword>
<feature type="signal peptide" evidence="3">
    <location>
        <begin position="1"/>
        <end position="23"/>
    </location>
</feature>
<feature type="coiled-coil region" evidence="1">
    <location>
        <begin position="78"/>
        <end position="112"/>
    </location>
</feature>
<gene>
    <name evidence="4" type="ORF">PEPS_03360</name>
</gene>
<name>A0ABN6L541_9BACT</name>
<evidence type="ECO:0000256" key="1">
    <source>
        <dbReference type="SAM" id="Coils"/>
    </source>
</evidence>
<proteinExistence type="predicted"/>
<dbReference type="EMBL" id="AP025292">
    <property type="protein sequence ID" value="BDC98055.1"/>
    <property type="molecule type" value="Genomic_DNA"/>
</dbReference>
<keyword evidence="2" id="KW-0472">Membrane</keyword>
<evidence type="ECO:0008006" key="6">
    <source>
        <dbReference type="Google" id="ProtNLM"/>
    </source>
</evidence>
<sequence>MKKRLWTLILGTFLIGSVSFAYAQDNSGDANQGPQTLKQQFETLKKESTTYKNGKGIPYKVIKENSYNKIVRVVEDSIVEHRNLQKQTKAQLAESNQEIVKLNDLISAKDQEIEKNIYQVGHLTALGMDWNKDTFVVTSFGIIILLIAILVFAFTKVKLSNNTAANKTKDYDELYDEFEEYKQRMRERETKLRRELTTEMNKVEELKASLKRGSNA</sequence>
<feature type="transmembrane region" description="Helical" evidence="2">
    <location>
        <begin position="135"/>
        <end position="154"/>
    </location>
</feature>
<evidence type="ECO:0000313" key="5">
    <source>
        <dbReference type="Proteomes" id="UP001354989"/>
    </source>
</evidence>
<keyword evidence="1" id="KW-0175">Coiled coil</keyword>
<dbReference type="RefSeq" id="WP_332919744.1">
    <property type="nucleotide sequence ID" value="NZ_AP025292.1"/>
</dbReference>
<keyword evidence="5" id="KW-1185">Reference proteome</keyword>
<keyword evidence="2" id="KW-1133">Transmembrane helix</keyword>
<keyword evidence="3" id="KW-0732">Signal</keyword>
<protein>
    <recommendedName>
        <fullName evidence="6">Secreted protein</fullName>
    </recommendedName>
</protein>
<reference evidence="4 5" key="1">
    <citation type="submission" date="2021-12" db="EMBL/GenBank/DDBJ databases">
        <title>Genome sequencing of bacteria with rrn-lacking chromosome and rrn-plasmid.</title>
        <authorList>
            <person name="Anda M."/>
            <person name="Iwasaki W."/>
        </authorList>
    </citation>
    <scope>NUCLEOTIDE SEQUENCE [LARGE SCALE GENOMIC DNA]</scope>
    <source>
        <strain evidence="4 5">NBRC 101262</strain>
    </source>
</reference>
<organism evidence="4 5">
    <name type="scientific">Persicobacter psychrovividus</name>
    <dbReference type="NCBI Taxonomy" id="387638"/>
    <lineage>
        <taxon>Bacteria</taxon>
        <taxon>Pseudomonadati</taxon>
        <taxon>Bacteroidota</taxon>
        <taxon>Cytophagia</taxon>
        <taxon>Cytophagales</taxon>
        <taxon>Persicobacteraceae</taxon>
        <taxon>Persicobacter</taxon>
    </lineage>
</organism>
<evidence type="ECO:0000256" key="2">
    <source>
        <dbReference type="SAM" id="Phobius"/>
    </source>
</evidence>